<feature type="transmembrane region" description="Helical" evidence="2">
    <location>
        <begin position="20"/>
        <end position="37"/>
    </location>
</feature>
<name>A0A919SAV4_9ACTN</name>
<dbReference type="InterPro" id="IPR050623">
    <property type="entry name" value="Glucan_succinyl_AcylTrfase"/>
</dbReference>
<dbReference type="EMBL" id="BOQL01000024">
    <property type="protein sequence ID" value="GIM68204.1"/>
    <property type="molecule type" value="Genomic_DNA"/>
</dbReference>
<feature type="region of interest" description="Disordered" evidence="1">
    <location>
        <begin position="117"/>
        <end position="151"/>
    </location>
</feature>
<keyword evidence="5" id="KW-1185">Reference proteome</keyword>
<dbReference type="PANTHER" id="PTHR36927">
    <property type="entry name" value="BLR4337 PROTEIN"/>
    <property type="match status" value="1"/>
</dbReference>
<dbReference type="Pfam" id="PF01757">
    <property type="entry name" value="Acyl_transf_3"/>
    <property type="match status" value="1"/>
</dbReference>
<dbReference type="RefSeq" id="WP_212989056.1">
    <property type="nucleotide sequence ID" value="NZ_BAABEA010000008.1"/>
</dbReference>
<feature type="transmembrane region" description="Helical" evidence="2">
    <location>
        <begin position="57"/>
        <end position="77"/>
    </location>
</feature>
<dbReference type="InterPro" id="IPR002656">
    <property type="entry name" value="Acyl_transf_3_dom"/>
</dbReference>
<keyword evidence="2" id="KW-0472">Membrane</keyword>
<dbReference type="AlphaFoldDB" id="A0A919SAV4"/>
<feature type="transmembrane region" description="Helical" evidence="2">
    <location>
        <begin position="97"/>
        <end position="115"/>
    </location>
</feature>
<organism evidence="4 5">
    <name type="scientific">Actinoplanes auranticolor</name>
    <dbReference type="NCBI Taxonomy" id="47988"/>
    <lineage>
        <taxon>Bacteria</taxon>
        <taxon>Bacillati</taxon>
        <taxon>Actinomycetota</taxon>
        <taxon>Actinomycetes</taxon>
        <taxon>Micromonosporales</taxon>
        <taxon>Micromonosporaceae</taxon>
        <taxon>Actinoplanes</taxon>
    </lineage>
</organism>
<reference evidence="4" key="1">
    <citation type="submission" date="2021-03" db="EMBL/GenBank/DDBJ databases">
        <title>Whole genome shotgun sequence of Actinoplanes auranticolor NBRC 12245.</title>
        <authorList>
            <person name="Komaki H."/>
            <person name="Tamura T."/>
        </authorList>
    </citation>
    <scope>NUCLEOTIDE SEQUENCE</scope>
    <source>
        <strain evidence="4">NBRC 12245</strain>
    </source>
</reference>
<keyword evidence="2" id="KW-0812">Transmembrane</keyword>
<proteinExistence type="predicted"/>
<sequence length="151" mass="16258">MTVPSHREPTPGRRPALDTLRIAVVLGLVFFHAALVFDASDDFYVKNAEDAETTTVLAGLGVVWAMPLLFVVAGIGARHSLRKRGPRGFAVERLLRLGVPLVFATLTIVPVPQWLRSTPPPARPGGPSSRSGPARPASSRRTPSSWLCRSS</sequence>
<evidence type="ECO:0000259" key="3">
    <source>
        <dbReference type="Pfam" id="PF01757"/>
    </source>
</evidence>
<comment type="caution">
    <text evidence="4">The sequence shown here is derived from an EMBL/GenBank/DDBJ whole genome shotgun (WGS) entry which is preliminary data.</text>
</comment>
<feature type="compositionally biased region" description="Low complexity" evidence="1">
    <location>
        <begin position="125"/>
        <end position="145"/>
    </location>
</feature>
<evidence type="ECO:0000313" key="4">
    <source>
        <dbReference type="EMBL" id="GIM68204.1"/>
    </source>
</evidence>
<dbReference type="PANTHER" id="PTHR36927:SF1">
    <property type="entry name" value="MDO-LIKE PROTEIN"/>
    <property type="match status" value="1"/>
</dbReference>
<evidence type="ECO:0000256" key="1">
    <source>
        <dbReference type="SAM" id="MobiDB-lite"/>
    </source>
</evidence>
<dbReference type="GO" id="GO:0016747">
    <property type="term" value="F:acyltransferase activity, transferring groups other than amino-acyl groups"/>
    <property type="evidence" value="ECO:0007669"/>
    <property type="project" value="InterPro"/>
</dbReference>
<protein>
    <recommendedName>
        <fullName evidence="3">Acyltransferase 3 domain-containing protein</fullName>
    </recommendedName>
</protein>
<evidence type="ECO:0000256" key="2">
    <source>
        <dbReference type="SAM" id="Phobius"/>
    </source>
</evidence>
<feature type="domain" description="Acyltransferase 3" evidence="3">
    <location>
        <begin position="15"/>
        <end position="116"/>
    </location>
</feature>
<evidence type="ECO:0000313" key="5">
    <source>
        <dbReference type="Proteomes" id="UP000681340"/>
    </source>
</evidence>
<accession>A0A919SAV4</accession>
<keyword evidence="2" id="KW-1133">Transmembrane helix</keyword>
<gene>
    <name evidence="4" type="ORF">Aau02nite_30620</name>
</gene>
<dbReference type="Proteomes" id="UP000681340">
    <property type="component" value="Unassembled WGS sequence"/>
</dbReference>